<reference evidence="2" key="1">
    <citation type="submission" date="2018-07" db="EMBL/GenBank/DDBJ databases">
        <authorList>
            <person name="Quirk P.G."/>
            <person name="Krulwich T.A."/>
        </authorList>
    </citation>
    <scope>NUCLEOTIDE SEQUENCE</scope>
</reference>
<feature type="transmembrane region" description="Helical" evidence="1">
    <location>
        <begin position="116"/>
        <end position="133"/>
    </location>
</feature>
<reference evidence="2" key="2">
    <citation type="journal article" date="2019" name="Mol. Phylogenet. Evol.">
        <title>Reassessment of the classification of bryopsidales (chlorophyta) based on chloroplast phylogenomic analyses.</title>
        <authorList>
            <person name="Cremen M.C."/>
            <person name="Leliaert F."/>
            <person name="West J."/>
            <person name="Lam D.W."/>
            <person name="Shimada S."/>
            <person name="Lopez-Bautista J.M."/>
            <person name="Verbruggen H."/>
        </authorList>
    </citation>
    <scope>NUCLEOTIDE SEQUENCE</scope>
</reference>
<evidence type="ECO:0000313" key="2">
    <source>
        <dbReference type="EMBL" id="AYC64025.1"/>
    </source>
</evidence>
<proteinExistence type="predicted"/>
<keyword evidence="1" id="KW-0812">Transmembrane</keyword>
<organism evidence="2">
    <name type="scientific">Halimeda micronesica</name>
    <dbReference type="NCBI Taxonomy" id="170426"/>
    <lineage>
        <taxon>Eukaryota</taxon>
        <taxon>Viridiplantae</taxon>
        <taxon>Chlorophyta</taxon>
        <taxon>core chlorophytes</taxon>
        <taxon>Ulvophyceae</taxon>
        <taxon>TCBD clade</taxon>
        <taxon>Bryopsidales</taxon>
        <taxon>Halimedineae</taxon>
        <taxon>Halimedaceae</taxon>
        <taxon>Halimedeae</taxon>
        <taxon>Halimeda</taxon>
    </lineage>
</organism>
<name>A0A386AXE1_9CHLO</name>
<evidence type="ECO:0000256" key="1">
    <source>
        <dbReference type="SAM" id="Phobius"/>
    </source>
</evidence>
<gene>
    <name evidence="2" type="primary">orf135</name>
</gene>
<protein>
    <recommendedName>
        <fullName evidence="3">Tyr recombinase domain-containing protein</fullName>
    </recommendedName>
</protein>
<keyword evidence="1" id="KW-0472">Membrane</keyword>
<accession>A0A386AXE1</accession>
<keyword evidence="2" id="KW-0934">Plastid</keyword>
<keyword evidence="1" id="KW-1133">Transmembrane helix</keyword>
<dbReference type="AlphaFoldDB" id="A0A386AXE1"/>
<sequence length="135" mass="16311">MKGNLFYDSQSEQDIYNLLHSQGIYLNNHQDNSLNFQYEHLFLFSSIQSQGQKPLSRTFFTHQSSASLSNTILKNVPEFQEQYFTSHSFRKGYITKLWLINAKRARYRICKTSYRTYLYWNYCFCIFTLYFSIKR</sequence>
<geneLocation type="chloroplast" evidence="2"/>
<keyword evidence="2" id="KW-0150">Chloroplast</keyword>
<evidence type="ECO:0008006" key="3">
    <source>
        <dbReference type="Google" id="ProtNLM"/>
    </source>
</evidence>
<dbReference type="EMBL" id="MH591087">
    <property type="protein sequence ID" value="AYC64025.1"/>
    <property type="molecule type" value="Genomic_DNA"/>
</dbReference>